<dbReference type="EMBL" id="PEBQ01000196">
    <property type="protein sequence ID" value="PHY92763.1"/>
    <property type="molecule type" value="Genomic_DNA"/>
</dbReference>
<feature type="region of interest" description="Disordered" evidence="1">
    <location>
        <begin position="812"/>
        <end position="997"/>
    </location>
</feature>
<evidence type="ECO:0000256" key="1">
    <source>
        <dbReference type="SAM" id="MobiDB-lite"/>
    </source>
</evidence>
<feature type="domain" description="TraD/TraG TraM recognition site" evidence="3">
    <location>
        <begin position="424"/>
        <end position="521"/>
    </location>
</feature>
<proteinExistence type="predicted"/>
<dbReference type="OrthoDB" id="7817736at2"/>
<dbReference type="SUPFAM" id="SSF52540">
    <property type="entry name" value="P-loop containing nucleoside triphosphate hydrolases"/>
    <property type="match status" value="1"/>
</dbReference>
<dbReference type="AlphaFoldDB" id="A0A2G4R856"/>
<gene>
    <name evidence="4" type="ORF">CSR02_15145</name>
</gene>
<dbReference type="CDD" id="cd01127">
    <property type="entry name" value="TrwB_TraG_TraD_VirD4"/>
    <property type="match status" value="1"/>
</dbReference>
<feature type="compositionally biased region" description="Basic and acidic residues" evidence="1">
    <location>
        <begin position="812"/>
        <end position="824"/>
    </location>
</feature>
<protein>
    <recommendedName>
        <fullName evidence="3">TraD/TraG TraM recognition site domain-containing protein</fullName>
    </recommendedName>
</protein>
<keyword evidence="2" id="KW-0812">Transmembrane</keyword>
<keyword evidence="2" id="KW-1133">Transmembrane helix</keyword>
<feature type="region of interest" description="Disordered" evidence="1">
    <location>
        <begin position="763"/>
        <end position="790"/>
    </location>
</feature>
<name>A0A2G4R856_9PROT</name>
<keyword evidence="2" id="KW-0472">Membrane</keyword>
<feature type="compositionally biased region" description="Polar residues" evidence="1">
    <location>
        <begin position="941"/>
        <end position="952"/>
    </location>
</feature>
<dbReference type="PANTHER" id="PTHR30121">
    <property type="entry name" value="UNCHARACTERIZED PROTEIN YJGR-RELATED"/>
    <property type="match status" value="1"/>
</dbReference>
<feature type="compositionally biased region" description="Polar residues" evidence="1">
    <location>
        <begin position="919"/>
        <end position="934"/>
    </location>
</feature>
<feature type="transmembrane region" description="Helical" evidence="2">
    <location>
        <begin position="43"/>
        <end position="72"/>
    </location>
</feature>
<organism evidence="4 5">
    <name type="scientific">Acetobacter pomorum</name>
    <dbReference type="NCBI Taxonomy" id="65959"/>
    <lineage>
        <taxon>Bacteria</taxon>
        <taxon>Pseudomonadati</taxon>
        <taxon>Pseudomonadota</taxon>
        <taxon>Alphaproteobacteria</taxon>
        <taxon>Acetobacterales</taxon>
        <taxon>Acetobacteraceae</taxon>
        <taxon>Acetobacter</taxon>
    </lineage>
</organism>
<keyword evidence="5" id="KW-1185">Reference proteome</keyword>
<evidence type="ECO:0000313" key="4">
    <source>
        <dbReference type="EMBL" id="PHY92763.1"/>
    </source>
</evidence>
<dbReference type="Proteomes" id="UP000228751">
    <property type="component" value="Unassembled WGS sequence"/>
</dbReference>
<dbReference type="PANTHER" id="PTHR30121:SF6">
    <property type="entry name" value="SLR6007 PROTEIN"/>
    <property type="match status" value="1"/>
</dbReference>
<feature type="compositionally biased region" description="Polar residues" evidence="1">
    <location>
        <begin position="959"/>
        <end position="986"/>
    </location>
</feature>
<evidence type="ECO:0000313" key="5">
    <source>
        <dbReference type="Proteomes" id="UP000228751"/>
    </source>
</evidence>
<evidence type="ECO:0000256" key="2">
    <source>
        <dbReference type="SAM" id="Phobius"/>
    </source>
</evidence>
<dbReference type="RefSeq" id="WP_099542242.1">
    <property type="nucleotide sequence ID" value="NZ_PEBQ01000196.1"/>
</dbReference>
<dbReference type="InterPro" id="IPR051162">
    <property type="entry name" value="T4SS_component"/>
</dbReference>
<dbReference type="Gene3D" id="3.40.50.300">
    <property type="entry name" value="P-loop containing nucleotide triphosphate hydrolases"/>
    <property type="match status" value="2"/>
</dbReference>
<sequence length="1018" mass="110803">MAVKTKQIRGAVEGQEVFPDLTTIDIRTKTQKRRDWFKDISNLLMLQMASLVMLFVVPQVGIPCILFSLAIYSISSGKPSALPLKKPVQSKEIDPNEAIGGKARPAAGIFYLGNDMATGEEVWLSNSDARQHFTVIGTTGAGKTETLIGYGANALSWGSGFIYVDGKGDVSLFAKVFVMLRKLGLEDNLLIMNFMNAALPGMTGYRKKSSNTTNPFASGSSADLTQMVASLMDEAGGDSATWKSRAIDMLTGEMDALCWLRDRGIIELDAGVISDFMTLEKLMELAKPENYPDMPPKTRKGVQTYLNSIGVNMEKKASEQDKTPRDQHTYLLMQFQKVLGTLVKVYGYIFETQFGEVDMYDVILNRRVLIVMLPALGKAMDEIIALGKIVVATLKGMMAATLGSMVEGTWDQVVENRVTTSNSPVVVVFDEVGYYLVPGMDLIAAQARGCGFCLIYASQDVDSMGRIDQKIANSVIGNTSTKFFMKIEDANSTADLAIKRGGKITRARAQSFDRRDPSNDQFYMGDSSSYEEISRVDMIDLVSQGAGEGHLTHLGKLIRMQAFYAAPERTVDLKKIKLSANYFIPVPRPSPADLQIDIRHPQILAMLVDDGQIEKMKNAVKAAENRLNNYREADSLHDSGEDEGQEFTRDEILDLACAINPEGGTNKPLIEVACSAIAYIRMRKEEALGLTPAESDDYESNNAGWGSTANGRSFAGLPDRMESRGYNDMPPARAGKRNPLDGIGLSSAGEEFRRKAALGNWGDVADEDAEDNTTPHKATVDDKEIPFDDGSKLSANPIILDGLAAANRVEEHHDDEVNTARDSETEAAEGTSAIEQTEEALSGSETVSGNEVQEEESTAKSSEDGGASFLDNIFSTEGVNPDEEGEEGNDHIASNENENPVEDAHNPDSDDQQTDGLPPTNTTEGAHLSHTQAEQSEKEQSTQVAEHSTSEQLHAPIDTSETPVETSAPPQQPIQRKTVQSEQPSSGKDDRDANGNIIIRDAAGIHADLFGGDDDEEE</sequence>
<reference evidence="4 5" key="1">
    <citation type="submission" date="2017-10" db="EMBL/GenBank/DDBJ databases">
        <title>Genomic analysis of the genus Acetobacter.</title>
        <authorList>
            <person name="Kim K.H."/>
            <person name="Chun B.H."/>
            <person name="Son A.R."/>
            <person name="Jeon C.O."/>
        </authorList>
    </citation>
    <scope>NUCLEOTIDE SEQUENCE [LARGE SCALE GENOMIC DNA]</scope>
    <source>
        <strain evidence="4 5">LHT 2458</strain>
    </source>
</reference>
<evidence type="ECO:0000259" key="3">
    <source>
        <dbReference type="Pfam" id="PF12696"/>
    </source>
</evidence>
<comment type="caution">
    <text evidence="4">The sequence shown here is derived from an EMBL/GenBank/DDBJ whole genome shotgun (WGS) entry which is preliminary data.</text>
</comment>
<dbReference type="InterPro" id="IPR032689">
    <property type="entry name" value="TraG-D_C"/>
</dbReference>
<accession>A0A2G4R856</accession>
<dbReference type="InterPro" id="IPR027417">
    <property type="entry name" value="P-loop_NTPase"/>
</dbReference>
<feature type="compositionally biased region" description="Basic and acidic residues" evidence="1">
    <location>
        <begin position="778"/>
        <end position="790"/>
    </location>
</feature>
<dbReference type="Pfam" id="PF12696">
    <property type="entry name" value="TraG-D_C"/>
    <property type="match status" value="1"/>
</dbReference>